<keyword evidence="2" id="KW-1185">Reference proteome</keyword>
<reference evidence="1 2" key="1">
    <citation type="submission" date="2023-10" db="EMBL/GenBank/DDBJ databases">
        <title>Marimonas sp. nov. isolated from tidal mud flat.</title>
        <authorList>
            <person name="Jaincy N.J."/>
            <person name="Srinivasan S."/>
            <person name="Lee S.-S."/>
        </authorList>
    </citation>
    <scope>NUCLEOTIDE SEQUENCE [LARGE SCALE GENOMIC DNA]</scope>
    <source>
        <strain evidence="1 2">MJ-SS3</strain>
    </source>
</reference>
<dbReference type="EMBL" id="JAWHTF010000004">
    <property type="protein sequence ID" value="MDU8886364.1"/>
    <property type="molecule type" value="Genomic_DNA"/>
</dbReference>
<evidence type="ECO:0000313" key="2">
    <source>
        <dbReference type="Proteomes" id="UP001268651"/>
    </source>
</evidence>
<dbReference type="RefSeq" id="WP_316662373.1">
    <property type="nucleotide sequence ID" value="NZ_JAWHTF010000004.1"/>
</dbReference>
<comment type="caution">
    <text evidence="1">The sequence shown here is derived from an EMBL/GenBank/DDBJ whole genome shotgun (WGS) entry which is preliminary data.</text>
</comment>
<dbReference type="Proteomes" id="UP001268651">
    <property type="component" value="Unassembled WGS sequence"/>
</dbReference>
<evidence type="ECO:0000313" key="1">
    <source>
        <dbReference type="EMBL" id="MDU8886364.1"/>
    </source>
</evidence>
<protein>
    <submittedName>
        <fullName evidence="1">PIG-L family deacetylase</fullName>
    </submittedName>
</protein>
<accession>A0ABU3U7S1</accession>
<gene>
    <name evidence="1" type="ORF">RXV94_09350</name>
</gene>
<dbReference type="InterPro" id="IPR024078">
    <property type="entry name" value="LmbE-like_dom_sf"/>
</dbReference>
<dbReference type="Gene3D" id="3.40.50.10320">
    <property type="entry name" value="LmbE-like"/>
    <property type="match status" value="1"/>
</dbReference>
<dbReference type="SUPFAM" id="SSF102588">
    <property type="entry name" value="LmbE-like"/>
    <property type="match status" value="1"/>
</dbReference>
<name>A0ABU3U7S1_9FLAO</name>
<organism evidence="1 2">
    <name type="scientific">Gilvirhabdus luticola</name>
    <dbReference type="NCBI Taxonomy" id="3079858"/>
    <lineage>
        <taxon>Bacteria</taxon>
        <taxon>Pseudomonadati</taxon>
        <taxon>Bacteroidota</taxon>
        <taxon>Flavobacteriia</taxon>
        <taxon>Flavobacteriales</taxon>
        <taxon>Flavobacteriaceae</taxon>
        <taxon>Gilvirhabdus</taxon>
    </lineage>
</organism>
<sequence>MNIKFDSFYQIILSLLLLFSLLPIYSQNTKVYVSAHPDDWQLFMNPNAYQDLLNPENKVIFLHTTAGDAGSGTGNTSYYLAREEGSLRAIRFLCNAINNDLRQGDNMNKMEVLINEHLLLRYSYANAVVYFLRLPDGNINGAGYPIHSDKSLKKLFEGSIPSIMAIDNSSEYNSLDDLIQTISNIVTYESTNIEEVLFNIADTNGNINPGDHSDHLNSSLIMQKVAHNLGMKSVRLYQEYNTSTKPINIFENDFLIGAGTWGVTASGLSDNFHYSTWDDGHNAYIGRQYFRDVFLSDLEQE</sequence>
<proteinExistence type="predicted"/>